<name>A0ABT8SQU3_9CAUL</name>
<dbReference type="EMBL" id="JAUKTR010000006">
    <property type="protein sequence ID" value="MDO1560403.1"/>
    <property type="molecule type" value="Genomic_DNA"/>
</dbReference>
<evidence type="ECO:0000313" key="1">
    <source>
        <dbReference type="EMBL" id="MDO1560403.1"/>
    </source>
</evidence>
<organism evidence="1 2">
    <name type="scientific">Peiella sedimenti</name>
    <dbReference type="NCBI Taxonomy" id="3061083"/>
    <lineage>
        <taxon>Bacteria</taxon>
        <taxon>Pseudomonadati</taxon>
        <taxon>Pseudomonadota</taxon>
        <taxon>Alphaproteobacteria</taxon>
        <taxon>Caulobacterales</taxon>
        <taxon>Caulobacteraceae</taxon>
        <taxon>Peiella</taxon>
    </lineage>
</organism>
<reference evidence="1" key="1">
    <citation type="submission" date="2023-07" db="EMBL/GenBank/DDBJ databases">
        <title>Brevundimonas soil sp. nov., isolated from the soil of chemical plant.</title>
        <authorList>
            <person name="Wu N."/>
        </authorList>
    </citation>
    <scope>NUCLEOTIDE SEQUENCE</scope>
    <source>
        <strain evidence="1">XZ-24</strain>
    </source>
</reference>
<evidence type="ECO:0000313" key="2">
    <source>
        <dbReference type="Proteomes" id="UP001169063"/>
    </source>
</evidence>
<keyword evidence="2" id="KW-1185">Reference proteome</keyword>
<comment type="caution">
    <text evidence="1">The sequence shown here is derived from an EMBL/GenBank/DDBJ whole genome shotgun (WGS) entry which is preliminary data.</text>
</comment>
<dbReference type="Proteomes" id="UP001169063">
    <property type="component" value="Unassembled WGS sequence"/>
</dbReference>
<dbReference type="RefSeq" id="WP_302110834.1">
    <property type="nucleotide sequence ID" value="NZ_JAUKTR010000006.1"/>
</dbReference>
<accession>A0ABT8SQU3</accession>
<sequence>MSPADQYTQIHSDLAQLHHRIAGDDAGERARVARLILRAATLQAQAHCPAMAVSDLLRGLAAELEGVEPIARELQAMGPGR</sequence>
<proteinExistence type="predicted"/>
<gene>
    <name evidence="1" type="ORF">Q0812_13290</name>
</gene>
<protein>
    <submittedName>
        <fullName evidence="1">Uncharacterized protein</fullName>
    </submittedName>
</protein>